<protein>
    <submittedName>
        <fullName evidence="1">Uncharacterized protein</fullName>
    </submittedName>
</protein>
<dbReference type="EMBL" id="CACRXK020000384">
    <property type="protein sequence ID" value="CAB3981389.1"/>
    <property type="molecule type" value="Genomic_DNA"/>
</dbReference>
<comment type="caution">
    <text evidence="1">The sequence shown here is derived from an EMBL/GenBank/DDBJ whole genome shotgun (WGS) entry which is preliminary data.</text>
</comment>
<organism evidence="1 2">
    <name type="scientific">Paramuricea clavata</name>
    <name type="common">Red gorgonian</name>
    <name type="synonym">Violescent sea-whip</name>
    <dbReference type="NCBI Taxonomy" id="317549"/>
    <lineage>
        <taxon>Eukaryota</taxon>
        <taxon>Metazoa</taxon>
        <taxon>Cnidaria</taxon>
        <taxon>Anthozoa</taxon>
        <taxon>Octocorallia</taxon>
        <taxon>Malacalcyonacea</taxon>
        <taxon>Plexauridae</taxon>
        <taxon>Paramuricea</taxon>
    </lineage>
</organism>
<sequence>MVDEINWDQLDDWERKRQENLNIIRKSRTFEMFEQRLWGEINAWKYWDEMVEPLEKNKLDISRFLYTAASWGTDGDDPLLDDFINYIYVSAKCCVFNIIIENWKKIVFVK</sequence>
<keyword evidence="2" id="KW-1185">Reference proteome</keyword>
<dbReference type="Proteomes" id="UP001152795">
    <property type="component" value="Unassembled WGS sequence"/>
</dbReference>
<dbReference type="AlphaFoldDB" id="A0A6S7FYM0"/>
<accession>A0A6S7FYM0</accession>
<evidence type="ECO:0000313" key="1">
    <source>
        <dbReference type="EMBL" id="CAB3981389.1"/>
    </source>
</evidence>
<reference evidence="1" key="1">
    <citation type="submission" date="2020-04" db="EMBL/GenBank/DDBJ databases">
        <authorList>
            <person name="Alioto T."/>
            <person name="Alioto T."/>
            <person name="Gomez Garrido J."/>
        </authorList>
    </citation>
    <scope>NUCLEOTIDE SEQUENCE</scope>
    <source>
        <strain evidence="1">A484AB</strain>
    </source>
</reference>
<evidence type="ECO:0000313" key="2">
    <source>
        <dbReference type="Proteomes" id="UP001152795"/>
    </source>
</evidence>
<gene>
    <name evidence="1" type="ORF">PACLA_8A061143</name>
</gene>
<name>A0A6S7FYM0_PARCT</name>
<proteinExistence type="predicted"/>